<reference evidence="1 2" key="2">
    <citation type="submission" date="2009-02" db="EMBL/GenBank/DDBJ databases">
        <title>Draft genome sequence of Holdemania filiformis DSM 12042.</title>
        <authorList>
            <person name="Sudarsanam P."/>
            <person name="Ley R."/>
            <person name="Guruge J."/>
            <person name="Turnbaugh P.J."/>
            <person name="Mahowald M."/>
            <person name="Liep D."/>
            <person name="Gordon J."/>
        </authorList>
    </citation>
    <scope>NUCLEOTIDE SEQUENCE [LARGE SCALE GENOMIC DNA]</scope>
    <source>
        <strain evidence="1 2">DSM 12042</strain>
    </source>
</reference>
<dbReference type="AlphaFoldDB" id="B9Y4C5"/>
<sequence>MREQSFFVLQACIEDGKNSRFWYFYPQRMILQGKMVGSQTKKIAAVSISTKSKGPIE</sequence>
<dbReference type="Proteomes" id="UP000005950">
    <property type="component" value="Unassembled WGS sequence"/>
</dbReference>
<gene>
    <name evidence="1" type="ORF">HOLDEFILI_00656</name>
</gene>
<proteinExistence type="predicted"/>
<name>B9Y4C5_9FIRM</name>
<dbReference type="EMBL" id="ACCF01000046">
    <property type="protein sequence ID" value="EEF69105.1"/>
    <property type="molecule type" value="Genomic_DNA"/>
</dbReference>
<reference evidence="1 2" key="1">
    <citation type="submission" date="2008-12" db="EMBL/GenBank/DDBJ databases">
        <authorList>
            <person name="Fulton L."/>
            <person name="Clifton S."/>
            <person name="Fulton B."/>
            <person name="Xu J."/>
            <person name="Minx P."/>
            <person name="Pepin K.H."/>
            <person name="Johnson M."/>
            <person name="Bhonagiri V."/>
            <person name="Nash W.E."/>
            <person name="Mardis E.R."/>
            <person name="Wilson R.K."/>
        </authorList>
    </citation>
    <scope>NUCLEOTIDE SEQUENCE [LARGE SCALE GENOMIC DNA]</scope>
    <source>
        <strain evidence="1 2">DSM 12042</strain>
    </source>
</reference>
<protein>
    <submittedName>
        <fullName evidence="1">Uncharacterized protein</fullName>
    </submittedName>
</protein>
<organism evidence="1 2">
    <name type="scientific">Holdemania filiformis DSM 12042</name>
    <dbReference type="NCBI Taxonomy" id="545696"/>
    <lineage>
        <taxon>Bacteria</taxon>
        <taxon>Bacillati</taxon>
        <taxon>Bacillota</taxon>
        <taxon>Erysipelotrichia</taxon>
        <taxon>Erysipelotrichales</taxon>
        <taxon>Erysipelotrichaceae</taxon>
        <taxon>Holdemania</taxon>
    </lineage>
</organism>
<dbReference type="STRING" id="545696.HOLDEFILI_00656"/>
<evidence type="ECO:0000313" key="1">
    <source>
        <dbReference type="EMBL" id="EEF69105.1"/>
    </source>
</evidence>
<accession>B9Y4C5</accession>
<evidence type="ECO:0000313" key="2">
    <source>
        <dbReference type="Proteomes" id="UP000005950"/>
    </source>
</evidence>
<dbReference type="HOGENOM" id="CLU_2990544_0_0_9"/>
<comment type="caution">
    <text evidence="1">The sequence shown here is derived from an EMBL/GenBank/DDBJ whole genome shotgun (WGS) entry which is preliminary data.</text>
</comment>